<feature type="transmembrane region" description="Helical" evidence="9">
    <location>
        <begin position="212"/>
        <end position="238"/>
    </location>
</feature>
<dbReference type="InterPro" id="IPR018076">
    <property type="entry name" value="T2SS_GspF_dom"/>
</dbReference>
<keyword evidence="7 9" id="KW-0472">Membrane</keyword>
<dbReference type="GO" id="GO:0005886">
    <property type="term" value="C:plasma membrane"/>
    <property type="evidence" value="ECO:0007669"/>
    <property type="project" value="UniProtKB-SubCell"/>
</dbReference>
<evidence type="ECO:0000313" key="11">
    <source>
        <dbReference type="EMBL" id="CDD56750.1"/>
    </source>
</evidence>
<protein>
    <recommendedName>
        <fullName evidence="10">Type II secretion system protein GspF domain-containing protein</fullName>
    </recommendedName>
</protein>
<feature type="domain" description="Type II secretion system protein GspF" evidence="10">
    <location>
        <begin position="70"/>
        <end position="193"/>
    </location>
</feature>
<gene>
    <name evidence="11" type="ORF">BN656_01184</name>
</gene>
<organism evidence="11 12">
    <name type="scientific">Bacteroides pectinophilus CAG:437</name>
    <dbReference type="NCBI Taxonomy" id="1263051"/>
    <lineage>
        <taxon>Bacteria</taxon>
        <taxon>Bacillati</taxon>
        <taxon>Bacillota</taxon>
        <taxon>Clostridia</taxon>
        <taxon>Eubacteriales</taxon>
    </lineage>
</organism>
<feature type="coiled-coil region" evidence="8">
    <location>
        <begin position="90"/>
        <end position="117"/>
    </location>
</feature>
<dbReference type="EMBL" id="CBHH010000037">
    <property type="protein sequence ID" value="CDD56750.1"/>
    <property type="molecule type" value="Genomic_DNA"/>
</dbReference>
<evidence type="ECO:0000256" key="2">
    <source>
        <dbReference type="ARBA" id="ARBA00005745"/>
    </source>
</evidence>
<keyword evidence="3" id="KW-1003">Cell membrane</keyword>
<evidence type="ECO:0000259" key="10">
    <source>
        <dbReference type="Pfam" id="PF00482"/>
    </source>
</evidence>
<accession>R7AEG0</accession>
<dbReference type="InterPro" id="IPR042094">
    <property type="entry name" value="T2SS_GspF_sf"/>
</dbReference>
<feature type="transmembrane region" description="Helical" evidence="9">
    <location>
        <begin position="376"/>
        <end position="396"/>
    </location>
</feature>
<dbReference type="AlphaFoldDB" id="R7AEG0"/>
<comment type="caution">
    <text evidence="11">The sequence shown here is derived from an EMBL/GenBank/DDBJ whole genome shotgun (WGS) entry which is preliminary data.</text>
</comment>
<dbReference type="PANTHER" id="PTHR30012:SF0">
    <property type="entry name" value="TYPE II SECRETION SYSTEM PROTEIN F-RELATED"/>
    <property type="match status" value="1"/>
</dbReference>
<evidence type="ECO:0000256" key="6">
    <source>
        <dbReference type="ARBA" id="ARBA00022989"/>
    </source>
</evidence>
<name>R7AEG0_9FIRM</name>
<dbReference type="Pfam" id="PF00482">
    <property type="entry name" value="T2SSF"/>
    <property type="match status" value="2"/>
</dbReference>
<dbReference type="PANTHER" id="PTHR30012">
    <property type="entry name" value="GENERAL SECRETION PATHWAY PROTEIN"/>
    <property type="match status" value="1"/>
</dbReference>
<comment type="subcellular location">
    <subcellularLocation>
        <location evidence="1">Cell inner membrane</location>
        <topology evidence="1">Multi-pass membrane protein</topology>
    </subcellularLocation>
</comment>
<evidence type="ECO:0000256" key="8">
    <source>
        <dbReference type="SAM" id="Coils"/>
    </source>
</evidence>
<evidence type="ECO:0000256" key="4">
    <source>
        <dbReference type="ARBA" id="ARBA00022519"/>
    </source>
</evidence>
<dbReference type="Gene3D" id="1.20.81.30">
    <property type="entry name" value="Type II secretion system (T2SS), domain F"/>
    <property type="match status" value="2"/>
</dbReference>
<evidence type="ECO:0000256" key="5">
    <source>
        <dbReference type="ARBA" id="ARBA00022692"/>
    </source>
</evidence>
<evidence type="ECO:0000256" key="7">
    <source>
        <dbReference type="ARBA" id="ARBA00023136"/>
    </source>
</evidence>
<dbReference type="PRINTS" id="PR00812">
    <property type="entry name" value="BCTERIALGSPF"/>
</dbReference>
<keyword evidence="5 9" id="KW-0812">Transmembrane</keyword>
<reference evidence="11" key="1">
    <citation type="submission" date="2012-11" db="EMBL/GenBank/DDBJ databases">
        <title>Dependencies among metagenomic species, viruses, plasmids and units of genetic variation.</title>
        <authorList>
            <person name="Nielsen H.B."/>
            <person name="Almeida M."/>
            <person name="Juncker A.S."/>
            <person name="Rasmussen S."/>
            <person name="Li J."/>
            <person name="Sunagawa S."/>
            <person name="Plichta D."/>
            <person name="Gautier L."/>
            <person name="Le Chatelier E."/>
            <person name="Peletier E."/>
            <person name="Bonde I."/>
            <person name="Nielsen T."/>
            <person name="Manichanh C."/>
            <person name="Arumugam M."/>
            <person name="Batto J."/>
            <person name="Santos M.B.Q.D."/>
            <person name="Blom N."/>
            <person name="Borruel N."/>
            <person name="Burgdorf K.S."/>
            <person name="Boumezbeur F."/>
            <person name="Casellas F."/>
            <person name="Dore J."/>
            <person name="Guarner F."/>
            <person name="Hansen T."/>
            <person name="Hildebrand F."/>
            <person name="Kaas R.S."/>
            <person name="Kennedy S."/>
            <person name="Kristiansen K."/>
            <person name="Kultima J.R."/>
            <person name="Leonard P."/>
            <person name="Levenez F."/>
            <person name="Lund O."/>
            <person name="Moumen B."/>
            <person name="Le Paslier D."/>
            <person name="Pons N."/>
            <person name="Pedersen O."/>
            <person name="Prifti E."/>
            <person name="Qin J."/>
            <person name="Raes J."/>
            <person name="Tap J."/>
            <person name="Tims S."/>
            <person name="Ussery D.W."/>
            <person name="Yamada T."/>
            <person name="MetaHit consortium"/>
            <person name="Renault P."/>
            <person name="Sicheritz-Ponten T."/>
            <person name="Bork P."/>
            <person name="Wang J."/>
            <person name="Brunak S."/>
            <person name="Ehrlich S.D."/>
        </authorList>
    </citation>
    <scope>NUCLEOTIDE SEQUENCE [LARGE SCALE GENOMIC DNA]</scope>
</reference>
<dbReference type="Proteomes" id="UP000018141">
    <property type="component" value="Unassembled WGS sequence"/>
</dbReference>
<proteinExistence type="inferred from homology"/>
<evidence type="ECO:0000313" key="12">
    <source>
        <dbReference type="Proteomes" id="UP000018141"/>
    </source>
</evidence>
<sequence>METFSYTAVGADGKEKKGSIVAETREDAARSLKDQGLLPMSIGKQSALDKDINFSFGKKKGVKVRDLSVFCRQFSSIIKAGVNVINALSMMSEQTENKKLKAAIKNVQSNVEKGETLSSAMRSEGDIFPSLLVSMVAAGEASGSLETAIERMAIQFEKDAKISGMVKKAMIYPIILIVVMIGVVIAMMMFVIPNFMDMFEGLDAEMPFMTVMVINMSNFILDKWWLLILIVVGIVFAYKSYYKTDAGRHVIDRLKIKIPVFGVLTVKTACARFSRIMSTLLSAGMPMISAIEIAAGTMDNVLFRDALQKVRSGVALGMGFSQQIGVTRLFPAMLVHMVGIGEETGNIEDMLTNVANYYDEEVELATQSVTALMEPMIIIVMAVVVGALVLAIYQPMITLYSTLG</sequence>
<evidence type="ECO:0000256" key="9">
    <source>
        <dbReference type="SAM" id="Phobius"/>
    </source>
</evidence>
<comment type="similarity">
    <text evidence="2">Belongs to the GSP F family.</text>
</comment>
<dbReference type="FunFam" id="1.20.81.30:FF:000001">
    <property type="entry name" value="Type II secretion system protein F"/>
    <property type="match status" value="2"/>
</dbReference>
<feature type="domain" description="Type II secretion system protein GspF" evidence="10">
    <location>
        <begin position="273"/>
        <end position="395"/>
    </location>
</feature>
<keyword evidence="4" id="KW-0997">Cell inner membrane</keyword>
<keyword evidence="8" id="KW-0175">Coiled coil</keyword>
<feature type="transmembrane region" description="Helical" evidence="9">
    <location>
        <begin position="171"/>
        <end position="192"/>
    </location>
</feature>
<evidence type="ECO:0000256" key="3">
    <source>
        <dbReference type="ARBA" id="ARBA00022475"/>
    </source>
</evidence>
<keyword evidence="6 9" id="KW-1133">Transmembrane helix</keyword>
<dbReference type="InterPro" id="IPR003004">
    <property type="entry name" value="GspF/PilC"/>
</dbReference>
<dbReference type="GO" id="GO:0015628">
    <property type="term" value="P:protein secretion by the type II secretion system"/>
    <property type="evidence" value="ECO:0007669"/>
    <property type="project" value="TreeGrafter"/>
</dbReference>
<evidence type="ECO:0000256" key="1">
    <source>
        <dbReference type="ARBA" id="ARBA00004429"/>
    </source>
</evidence>